<dbReference type="PANTHER" id="PTHR43855">
    <property type="entry name" value="THIOSULFATE SULFURTRANSFERASE"/>
    <property type="match status" value="1"/>
</dbReference>
<comment type="caution">
    <text evidence="3">The sequence shown here is derived from an EMBL/GenBank/DDBJ whole genome shotgun (WGS) entry which is preliminary data.</text>
</comment>
<keyword evidence="1" id="KW-0677">Repeat</keyword>
<evidence type="ECO:0000313" key="3">
    <source>
        <dbReference type="EMBL" id="MCS0580452.1"/>
    </source>
</evidence>
<dbReference type="SMART" id="SM00450">
    <property type="entry name" value="RHOD"/>
    <property type="match status" value="2"/>
</dbReference>
<proteinExistence type="predicted"/>
<evidence type="ECO:0000259" key="2">
    <source>
        <dbReference type="PROSITE" id="PS50206"/>
    </source>
</evidence>
<keyword evidence="4" id="KW-1185">Reference proteome</keyword>
<dbReference type="Proteomes" id="UP001204151">
    <property type="component" value="Unassembled WGS sequence"/>
</dbReference>
<name>A0ABT1ZKM0_9BURK</name>
<accession>A0ABT1ZKM0</accession>
<protein>
    <submittedName>
        <fullName evidence="3">Rhodanese-like domain-containing protein</fullName>
    </submittedName>
</protein>
<feature type="domain" description="Rhodanese" evidence="2">
    <location>
        <begin position="47"/>
        <end position="144"/>
    </location>
</feature>
<dbReference type="InterPro" id="IPR051126">
    <property type="entry name" value="Thiosulfate_sulfurtransferase"/>
</dbReference>
<sequence length="330" mass="35513">MNSIPPFGFRRDLPRWQHLVTPAWVAGLVAGTAIAAAPAGPWRLFEAGYGEADAFADGHIPGAGYLDTASFEHGPLWNKVPDADLERVLLAHGIRHDVTVILYGRNVLAAARVAHLLLVAGVADVRLLDGGFGAWRRAGLPLEAGPARRAAATDAFGAPFPARPGWLFDTGQVRDLLARGHGTLASIRTWEEFIGATSGYSYINASGEIPGALWGRAGADGDVNSMAAYQHADGRMLPASTIRAMWHEAGIHAGRLTVFYCGTGWRASLAFFYAWLMGWERIGVYDGGWCEWSRDAGNPVVRREVGPALPAQIHIPPGSFNTCRAVRLSR</sequence>
<gene>
    <name evidence="3" type="ORF">NX784_02510</name>
</gene>
<dbReference type="SUPFAM" id="SSF52821">
    <property type="entry name" value="Rhodanese/Cell cycle control phosphatase"/>
    <property type="match status" value="2"/>
</dbReference>
<dbReference type="Pfam" id="PF00581">
    <property type="entry name" value="Rhodanese"/>
    <property type="match status" value="2"/>
</dbReference>
<dbReference type="InterPro" id="IPR001763">
    <property type="entry name" value="Rhodanese-like_dom"/>
</dbReference>
<organism evidence="3 4">
    <name type="scientific">Massilia pinisoli</name>
    <dbReference type="NCBI Taxonomy" id="1772194"/>
    <lineage>
        <taxon>Bacteria</taxon>
        <taxon>Pseudomonadati</taxon>
        <taxon>Pseudomonadota</taxon>
        <taxon>Betaproteobacteria</taxon>
        <taxon>Burkholderiales</taxon>
        <taxon>Oxalobacteraceae</taxon>
        <taxon>Telluria group</taxon>
        <taxon>Massilia</taxon>
    </lineage>
</organism>
<dbReference type="InterPro" id="IPR001307">
    <property type="entry name" value="Thiosulphate_STrfase_CS"/>
</dbReference>
<evidence type="ECO:0000313" key="4">
    <source>
        <dbReference type="Proteomes" id="UP001204151"/>
    </source>
</evidence>
<dbReference type="PROSITE" id="PS50206">
    <property type="entry name" value="RHODANESE_3"/>
    <property type="match status" value="2"/>
</dbReference>
<dbReference type="PANTHER" id="PTHR43855:SF1">
    <property type="entry name" value="THIOSULFATE SULFURTRANSFERASE"/>
    <property type="match status" value="1"/>
</dbReference>
<dbReference type="Gene3D" id="3.40.250.10">
    <property type="entry name" value="Rhodanese-like domain"/>
    <property type="match status" value="2"/>
</dbReference>
<dbReference type="PROSITE" id="PS00380">
    <property type="entry name" value="RHODANESE_1"/>
    <property type="match status" value="1"/>
</dbReference>
<feature type="domain" description="Rhodanese" evidence="2">
    <location>
        <begin position="205"/>
        <end position="301"/>
    </location>
</feature>
<dbReference type="EMBL" id="JANUGW010000002">
    <property type="protein sequence ID" value="MCS0580452.1"/>
    <property type="molecule type" value="Genomic_DNA"/>
</dbReference>
<evidence type="ECO:0000256" key="1">
    <source>
        <dbReference type="ARBA" id="ARBA00022737"/>
    </source>
</evidence>
<dbReference type="InterPro" id="IPR036873">
    <property type="entry name" value="Rhodanese-like_dom_sf"/>
</dbReference>
<dbReference type="RefSeq" id="WP_258815122.1">
    <property type="nucleotide sequence ID" value="NZ_JANUGW010000002.1"/>
</dbReference>
<reference evidence="3 4" key="1">
    <citation type="submission" date="2022-08" db="EMBL/GenBank/DDBJ databases">
        <title>Reclassification of Massilia species as members of the genera Telluria, Duganella, Pseudoduganella, Mokoshia gen. nov. and Zemynaea gen. nov. using orthogonal and non-orthogonal genome-based approaches.</title>
        <authorList>
            <person name="Bowman J.P."/>
        </authorList>
    </citation>
    <scope>NUCLEOTIDE SEQUENCE [LARGE SCALE GENOMIC DNA]</scope>
    <source>
        <strain evidence="3 4">JCM 31316</strain>
    </source>
</reference>